<proteinExistence type="predicted"/>
<name>A0A0Q0I5E1_PSESX</name>
<accession>A0A0Q0I5E1</accession>
<evidence type="ECO:0000313" key="2">
    <source>
        <dbReference type="Proteomes" id="UP000282636"/>
    </source>
</evidence>
<dbReference type="AlphaFoldDB" id="A0A0Q0I5E1"/>
<organism evidence="1 2">
    <name type="scientific">Pseudomonas syringae pv. theae</name>
    <dbReference type="NCBI Taxonomy" id="103985"/>
    <lineage>
        <taxon>Bacteria</taxon>
        <taxon>Pseudomonadati</taxon>
        <taxon>Pseudomonadota</taxon>
        <taxon>Gammaproteobacteria</taxon>
        <taxon>Pseudomonadales</taxon>
        <taxon>Pseudomonadaceae</taxon>
        <taxon>Pseudomonas</taxon>
        <taxon>Pseudomonas syringae</taxon>
    </lineage>
</organism>
<comment type="caution">
    <text evidence="1">The sequence shown here is derived from an EMBL/GenBank/DDBJ whole genome shotgun (WGS) entry which is preliminary data.</text>
</comment>
<protein>
    <submittedName>
        <fullName evidence="1">Uncharacterized protein</fullName>
    </submittedName>
</protein>
<sequence length="36" mass="4133">MIQTYEHQVAEEDEFAIIELTEEEILQVAGGGIRRN</sequence>
<dbReference type="EMBL" id="RBTL01000351">
    <property type="protein sequence ID" value="RMT57736.1"/>
    <property type="molecule type" value="Genomic_DNA"/>
</dbReference>
<reference evidence="1 2" key="1">
    <citation type="submission" date="2018-08" db="EMBL/GenBank/DDBJ databases">
        <title>Recombination of ecologically and evolutionarily significant loci maintains genetic cohesion in the Pseudomonas syringae species complex.</title>
        <authorList>
            <person name="Dillon M."/>
            <person name="Thakur S."/>
            <person name="Almeida R.N.D."/>
            <person name="Weir B.S."/>
            <person name="Guttman D.S."/>
        </authorList>
    </citation>
    <scope>NUCLEOTIDE SEQUENCE [LARGE SCALE GENOMIC DNA]</scope>
    <source>
        <strain evidence="1 2">ICMP 3934</strain>
    </source>
</reference>
<evidence type="ECO:0000313" key="1">
    <source>
        <dbReference type="EMBL" id="RMT57736.1"/>
    </source>
</evidence>
<gene>
    <name evidence="1" type="ORF">ALP44_01513</name>
</gene>
<dbReference type="Proteomes" id="UP000282636">
    <property type="component" value="Unassembled WGS sequence"/>
</dbReference>